<evidence type="ECO:0000256" key="2">
    <source>
        <dbReference type="ARBA" id="ARBA00023002"/>
    </source>
</evidence>
<dbReference type="InterPro" id="IPR013328">
    <property type="entry name" value="6PGD_dom2"/>
</dbReference>
<dbReference type="InterPro" id="IPR029154">
    <property type="entry name" value="HIBADH-like_NADP-bd"/>
</dbReference>
<organism evidence="7 8">
    <name type="scientific">Acidipropionibacterium virtanenii</name>
    <dbReference type="NCBI Taxonomy" id="2057246"/>
    <lineage>
        <taxon>Bacteria</taxon>
        <taxon>Bacillati</taxon>
        <taxon>Actinomycetota</taxon>
        <taxon>Actinomycetes</taxon>
        <taxon>Propionibacteriales</taxon>
        <taxon>Propionibacteriaceae</taxon>
        <taxon>Acidipropionibacterium</taxon>
    </lineage>
</organism>
<reference evidence="7 8" key="1">
    <citation type="submission" date="2017-12" db="EMBL/GenBank/DDBJ databases">
        <title>The whole genome sequence of the Acidipropionibacterium virtanenii sp. nov. type strain JS278.</title>
        <authorList>
            <person name="Laine P."/>
            <person name="Deptula P."/>
            <person name="Varmanen P."/>
            <person name="Auvinen P."/>
        </authorList>
    </citation>
    <scope>NUCLEOTIDE SEQUENCE [LARGE SCALE GENOMIC DNA]</scope>
    <source>
        <strain evidence="7 8">JS278</strain>
    </source>
</reference>
<sequence length="294" mass="30384">MIRRITVIGAGRMGGGIAKNLARDDAFDVTVSDFSRQAVQACVDAGAADGGSATAAVADADLVITSLPMPETVTAVYRDAIGSSPADTLWMDVSTIDPATASALERTVESSGRRFVACPLGKGPAQAEAGTLPLFVGGKEELLEPLEPVFACIGEGVHYMGSVEASTSFKIVSNMIGMTNLAVMSEGYALCKECGVTDEAFVDALRNTGAWSAQADLRLPWIMNGDFGNRFGVDLALKDVRLAVDIAARRGIPAPVGASGLSQLVAAHALGFGSEDADAVFKVVVPGSRTQDGE</sequence>
<dbReference type="GO" id="GO:0051287">
    <property type="term" value="F:NAD binding"/>
    <property type="evidence" value="ECO:0007669"/>
    <property type="project" value="InterPro"/>
</dbReference>
<dbReference type="InterPro" id="IPR006115">
    <property type="entry name" value="6PGDH_NADP-bd"/>
</dbReference>
<feature type="active site" evidence="4">
    <location>
        <position position="170"/>
    </location>
</feature>
<feature type="domain" description="3-hydroxyisobutyrate dehydrogenase-like NAD-binding" evidence="6">
    <location>
        <begin position="167"/>
        <end position="283"/>
    </location>
</feature>
<evidence type="ECO:0000313" key="8">
    <source>
        <dbReference type="Proteomes" id="UP000251995"/>
    </source>
</evidence>
<evidence type="ECO:0000256" key="4">
    <source>
        <dbReference type="PIRSR" id="PIRSR000103-1"/>
    </source>
</evidence>
<proteinExistence type="inferred from homology"/>
<dbReference type="OrthoDB" id="3185659at2"/>
<dbReference type="Gene3D" id="1.10.1040.10">
    <property type="entry name" value="N-(1-d-carboxylethyl)-l-norvaline Dehydrogenase, domain 2"/>
    <property type="match status" value="1"/>
</dbReference>
<dbReference type="InterPro" id="IPR015815">
    <property type="entry name" value="HIBADH-related"/>
</dbReference>
<dbReference type="InterPro" id="IPR008927">
    <property type="entry name" value="6-PGluconate_DH-like_C_sf"/>
</dbReference>
<dbReference type="SUPFAM" id="SSF48179">
    <property type="entry name" value="6-phosphogluconate dehydrogenase C-terminal domain-like"/>
    <property type="match status" value="1"/>
</dbReference>
<evidence type="ECO:0000256" key="3">
    <source>
        <dbReference type="ARBA" id="ARBA00023027"/>
    </source>
</evidence>
<evidence type="ECO:0000313" key="7">
    <source>
        <dbReference type="EMBL" id="AXE37686.1"/>
    </source>
</evidence>
<evidence type="ECO:0000259" key="5">
    <source>
        <dbReference type="Pfam" id="PF03446"/>
    </source>
</evidence>
<dbReference type="InterPro" id="IPR036291">
    <property type="entry name" value="NAD(P)-bd_dom_sf"/>
</dbReference>
<feature type="domain" description="6-phosphogluconate dehydrogenase NADP-binding" evidence="5">
    <location>
        <begin position="4"/>
        <end position="161"/>
    </location>
</feature>
<keyword evidence="3" id="KW-0520">NAD</keyword>
<dbReference type="PANTHER" id="PTHR22981:SF7">
    <property type="entry name" value="3-HYDROXYISOBUTYRATE DEHYDROGENASE, MITOCHONDRIAL"/>
    <property type="match status" value="1"/>
</dbReference>
<dbReference type="KEGG" id="acij:JS278_00493"/>
<dbReference type="Pfam" id="PF14833">
    <property type="entry name" value="NAD_binding_11"/>
    <property type="match status" value="1"/>
</dbReference>
<name>A0A344UQY8_9ACTN</name>
<accession>A0A344UQY8</accession>
<keyword evidence="8" id="KW-1185">Reference proteome</keyword>
<dbReference type="GO" id="GO:0043718">
    <property type="term" value="F:2-hydroxymethylglutarate dehydrogenase activity"/>
    <property type="evidence" value="ECO:0007669"/>
    <property type="project" value="UniProtKB-EC"/>
</dbReference>
<dbReference type="SUPFAM" id="SSF51735">
    <property type="entry name" value="NAD(P)-binding Rossmann-fold domains"/>
    <property type="match status" value="1"/>
</dbReference>
<evidence type="ECO:0000259" key="6">
    <source>
        <dbReference type="Pfam" id="PF14833"/>
    </source>
</evidence>
<dbReference type="Pfam" id="PF03446">
    <property type="entry name" value="NAD_binding_2"/>
    <property type="match status" value="1"/>
</dbReference>
<dbReference type="EMBL" id="CP025198">
    <property type="protein sequence ID" value="AXE37686.1"/>
    <property type="molecule type" value="Genomic_DNA"/>
</dbReference>
<protein>
    <submittedName>
        <fullName evidence="7">2-(Hydroxymethyl)glutarate dehydrogenase</fullName>
        <ecNumber evidence="7">1.1.1.291</ecNumber>
    </submittedName>
</protein>
<dbReference type="AlphaFoldDB" id="A0A344UQY8"/>
<dbReference type="PANTHER" id="PTHR22981">
    <property type="entry name" value="3-HYDROXYISOBUTYRATE DEHYDROGENASE-RELATED"/>
    <property type="match status" value="1"/>
</dbReference>
<comment type="similarity">
    <text evidence="1">Belongs to the HIBADH-related family.</text>
</comment>
<evidence type="ECO:0000256" key="1">
    <source>
        <dbReference type="ARBA" id="ARBA00009080"/>
    </source>
</evidence>
<dbReference type="GO" id="GO:0050661">
    <property type="term" value="F:NADP binding"/>
    <property type="evidence" value="ECO:0007669"/>
    <property type="project" value="InterPro"/>
</dbReference>
<dbReference type="EC" id="1.1.1.291" evidence="7"/>
<dbReference type="RefSeq" id="WP_114043811.1">
    <property type="nucleotide sequence ID" value="NZ_CP025198.1"/>
</dbReference>
<keyword evidence="2 7" id="KW-0560">Oxidoreductase</keyword>
<dbReference type="Gene3D" id="3.40.50.720">
    <property type="entry name" value="NAD(P)-binding Rossmann-like Domain"/>
    <property type="match status" value="1"/>
</dbReference>
<dbReference type="PIRSF" id="PIRSF000103">
    <property type="entry name" value="HIBADH"/>
    <property type="match status" value="1"/>
</dbReference>
<dbReference type="Proteomes" id="UP000251995">
    <property type="component" value="Chromosome"/>
</dbReference>
<gene>
    <name evidence="7" type="primary">hgd</name>
    <name evidence="7" type="ORF">JS278_00493</name>
</gene>